<keyword evidence="1" id="KW-0175">Coiled coil</keyword>
<feature type="compositionally biased region" description="Polar residues" evidence="2">
    <location>
        <begin position="61"/>
        <end position="71"/>
    </location>
</feature>
<dbReference type="GeneID" id="63786544"/>
<feature type="region of interest" description="Disordered" evidence="2">
    <location>
        <begin position="380"/>
        <end position="438"/>
    </location>
</feature>
<dbReference type="RefSeq" id="XP_040723212.1">
    <property type="nucleotide sequence ID" value="XM_040869945.1"/>
</dbReference>
<evidence type="ECO:0000313" key="4">
    <source>
        <dbReference type="Proteomes" id="UP000193685"/>
    </source>
</evidence>
<name>A0A1Y2F296_PROLT</name>
<accession>A0A1Y2F296</accession>
<dbReference type="AlphaFoldDB" id="A0A1Y2F296"/>
<proteinExistence type="predicted"/>
<organism evidence="3 4">
    <name type="scientific">Protomyces lactucae-debilis</name>
    <dbReference type="NCBI Taxonomy" id="2754530"/>
    <lineage>
        <taxon>Eukaryota</taxon>
        <taxon>Fungi</taxon>
        <taxon>Dikarya</taxon>
        <taxon>Ascomycota</taxon>
        <taxon>Taphrinomycotina</taxon>
        <taxon>Taphrinomycetes</taxon>
        <taxon>Taphrinales</taxon>
        <taxon>Protomycetaceae</taxon>
        <taxon>Protomyces</taxon>
    </lineage>
</organism>
<feature type="coiled-coil region" evidence="1">
    <location>
        <begin position="301"/>
        <end position="335"/>
    </location>
</feature>
<dbReference type="OrthoDB" id="10638252at2759"/>
<feature type="compositionally biased region" description="Polar residues" evidence="2">
    <location>
        <begin position="14"/>
        <end position="29"/>
    </location>
</feature>
<sequence length="438" mass="48456">MFINEAFSIRKSESSTSVRSQMWDSSDPQRNPAPLPLPDRDQPVSAVSTQQKISVAHKRLQSSGSSKTLNQDEADSKERERVSSRSLYELLQLVHANLETLMKRSQNNARDLGKLRGDVRNPQVVEDIKRLMQEASAAVQDPAQQSRLDVDLSHKLDELLRSEKVERPPPSQDAKWTNDLQQVLTVLQELQSSLQQLHSRPQEASAAPELHILDKHMESLHAWTSTAATQSSLEALTDAQRLHMAEIQALLQSLASQQTTAHLGLHTSIDSLSASREVDLSALQNHVNSLDASIQNKSAELANLDALLAKKQLVLKDLERRAALMQSSLQGMRQDVYALKEEAAASLKKKTRRPPSVAAPLQQVTNRRIVSLTNMAQPSPFARPLDKLQSPARKSSWSKRVGSLFTANKENTASGLAGHVEEAPATDSRSVRSVSYRG</sequence>
<feature type="compositionally biased region" description="Polar residues" evidence="2">
    <location>
        <begin position="405"/>
        <end position="414"/>
    </location>
</feature>
<evidence type="ECO:0000256" key="2">
    <source>
        <dbReference type="SAM" id="MobiDB-lite"/>
    </source>
</evidence>
<comment type="caution">
    <text evidence="3">The sequence shown here is derived from an EMBL/GenBank/DDBJ whole genome shotgun (WGS) entry which is preliminary data.</text>
</comment>
<protein>
    <submittedName>
        <fullName evidence="3">Uncharacterized protein</fullName>
    </submittedName>
</protein>
<evidence type="ECO:0000256" key="1">
    <source>
        <dbReference type="SAM" id="Coils"/>
    </source>
</evidence>
<gene>
    <name evidence="3" type="ORF">BCR37DRAFT_382737</name>
</gene>
<reference evidence="3 4" key="1">
    <citation type="submission" date="2016-07" db="EMBL/GenBank/DDBJ databases">
        <title>Pervasive Adenine N6-methylation of Active Genes in Fungi.</title>
        <authorList>
            <consortium name="DOE Joint Genome Institute"/>
            <person name="Mondo S.J."/>
            <person name="Dannebaum R.O."/>
            <person name="Kuo R.C."/>
            <person name="Labutti K."/>
            <person name="Haridas S."/>
            <person name="Kuo A."/>
            <person name="Salamov A."/>
            <person name="Ahrendt S.R."/>
            <person name="Lipzen A."/>
            <person name="Sullivan W."/>
            <person name="Andreopoulos W.B."/>
            <person name="Clum A."/>
            <person name="Lindquist E."/>
            <person name="Daum C."/>
            <person name="Ramamoorthy G.K."/>
            <person name="Gryganskyi A."/>
            <person name="Culley D."/>
            <person name="Magnuson J.K."/>
            <person name="James T.Y."/>
            <person name="O'Malley M.A."/>
            <person name="Stajich J.E."/>
            <person name="Spatafora J.W."/>
            <person name="Visel A."/>
            <person name="Grigoriev I.V."/>
        </authorList>
    </citation>
    <scope>NUCLEOTIDE SEQUENCE [LARGE SCALE GENOMIC DNA]</scope>
    <source>
        <strain evidence="3 4">12-1054</strain>
    </source>
</reference>
<feature type="region of interest" description="Disordered" evidence="2">
    <location>
        <begin position="1"/>
        <end position="82"/>
    </location>
</feature>
<feature type="compositionally biased region" description="Polar residues" evidence="2">
    <location>
        <begin position="427"/>
        <end position="438"/>
    </location>
</feature>
<keyword evidence="4" id="KW-1185">Reference proteome</keyword>
<dbReference type="Proteomes" id="UP000193685">
    <property type="component" value="Unassembled WGS sequence"/>
</dbReference>
<evidence type="ECO:0000313" key="3">
    <source>
        <dbReference type="EMBL" id="ORY77827.1"/>
    </source>
</evidence>
<dbReference type="EMBL" id="MCFI01000019">
    <property type="protein sequence ID" value="ORY77827.1"/>
    <property type="molecule type" value="Genomic_DNA"/>
</dbReference>